<evidence type="ECO:0000313" key="2">
    <source>
        <dbReference type="Proteomes" id="UP000694856"/>
    </source>
</evidence>
<feature type="compositionally biased region" description="Polar residues" evidence="1">
    <location>
        <begin position="281"/>
        <end position="301"/>
    </location>
</feature>
<dbReference type="Proteomes" id="UP000694856">
    <property type="component" value="Chromosome 18"/>
</dbReference>
<name>A0A8B8RCK3_CAMFR</name>
<keyword evidence="2" id="KW-1185">Reference proteome</keyword>
<organism evidence="2 3">
    <name type="scientific">Camelus ferus</name>
    <name type="common">Wild bactrian camel</name>
    <name type="synonym">Camelus bactrianus ferus</name>
    <dbReference type="NCBI Taxonomy" id="419612"/>
    <lineage>
        <taxon>Eukaryota</taxon>
        <taxon>Metazoa</taxon>
        <taxon>Chordata</taxon>
        <taxon>Craniata</taxon>
        <taxon>Vertebrata</taxon>
        <taxon>Euteleostomi</taxon>
        <taxon>Mammalia</taxon>
        <taxon>Eutheria</taxon>
        <taxon>Laurasiatheria</taxon>
        <taxon>Artiodactyla</taxon>
        <taxon>Tylopoda</taxon>
        <taxon>Camelidae</taxon>
        <taxon>Camelus</taxon>
    </lineage>
</organism>
<reference evidence="3" key="1">
    <citation type="submission" date="2025-08" db="UniProtKB">
        <authorList>
            <consortium name="RefSeq"/>
        </authorList>
    </citation>
    <scope>IDENTIFICATION</scope>
    <source>
        <tissue evidence="3">Ear skin</tissue>
    </source>
</reference>
<dbReference type="KEGG" id="cfr:116657488"/>
<gene>
    <name evidence="3" type="primary">LOC116657488</name>
</gene>
<dbReference type="GeneID" id="116657488"/>
<dbReference type="RefSeq" id="XP_032315713.1">
    <property type="nucleotide sequence ID" value="XM_032459822.1"/>
</dbReference>
<feature type="region of interest" description="Disordered" evidence="1">
    <location>
        <begin position="276"/>
        <end position="308"/>
    </location>
</feature>
<proteinExistence type="predicted"/>
<sequence>MVGPTWPHPASPGPLRTSLSQSLCLRVTVTVGSPSRQRAGDRRQEMFVFEVWWPSPHSEVAAEIMVPDHQLRAGHGHLWSEAWVAAPKEGWTLTTRLDGSGPSAHADQAGASGLWARRSLLRLVSPAPSEDAPARGRGPQGCCAGPSGQGPWPLTVSGQSGRPGVALDDWGDTSPGEGTCFGCRAWYPRLVEGVAAGGAFLGTSRGEVSGWREPWAPGLKATAAEVSSLAPPRPRAWPAALPLTLGCPSRPGRELQRGRIPGGWSQGFPGQTGVASGQLGWDSSKTSCPPSRCPLTSSNRAGQEVPAKSFPAKRRVAWGQRAQGLLGVGSRIKAKDGQPKVTPRSRCGRSGGVAAPCLPLSETPIFLPWIKPKHPTLRKMIVNSKPITC</sequence>
<evidence type="ECO:0000256" key="1">
    <source>
        <dbReference type="SAM" id="MobiDB-lite"/>
    </source>
</evidence>
<evidence type="ECO:0000313" key="3">
    <source>
        <dbReference type="RefSeq" id="XP_032315713.1"/>
    </source>
</evidence>
<protein>
    <submittedName>
        <fullName evidence="3">Uncharacterized protein LOC116657488</fullName>
    </submittedName>
</protein>
<accession>A0A8B8RCK3</accession>
<dbReference type="AlphaFoldDB" id="A0A8B8RCK3"/>